<comment type="caution">
    <text evidence="1">The sequence shown here is derived from an EMBL/GenBank/DDBJ whole genome shotgun (WGS) entry which is preliminary data.</text>
</comment>
<name>A0ABD1W7N0_9LAMI</name>
<reference evidence="2" key="1">
    <citation type="submission" date="2024-07" db="EMBL/GenBank/DDBJ databases">
        <title>Two chromosome-level genome assemblies of Korean endemic species Abeliophyllum distichum and Forsythia ovata (Oleaceae).</title>
        <authorList>
            <person name="Jang H."/>
        </authorList>
    </citation>
    <scope>NUCLEOTIDE SEQUENCE [LARGE SCALE GENOMIC DNA]</scope>
</reference>
<dbReference type="Proteomes" id="UP001604277">
    <property type="component" value="Unassembled WGS sequence"/>
</dbReference>
<sequence>MEYKEDIRSFYTDLIVSMKKQIEALEEKVIFVRNFLSWLVDQRDSKDGILNEKMTGLLTYIESHIEPEVKEIYVGFLKDSKSSQPDSLPVNLLIVVSIDSLLDNLIQLLKSESTFMVHLKDKIATFDQGLRFLRALLMDPSPRKHDNHEEVDGLLTNIEALISDAV</sequence>
<dbReference type="EMBL" id="JBFOLJ010000004">
    <property type="protein sequence ID" value="KAL2545644.1"/>
    <property type="molecule type" value="Genomic_DNA"/>
</dbReference>
<organism evidence="1 2">
    <name type="scientific">Forsythia ovata</name>
    <dbReference type="NCBI Taxonomy" id="205694"/>
    <lineage>
        <taxon>Eukaryota</taxon>
        <taxon>Viridiplantae</taxon>
        <taxon>Streptophyta</taxon>
        <taxon>Embryophyta</taxon>
        <taxon>Tracheophyta</taxon>
        <taxon>Spermatophyta</taxon>
        <taxon>Magnoliopsida</taxon>
        <taxon>eudicotyledons</taxon>
        <taxon>Gunneridae</taxon>
        <taxon>Pentapetalae</taxon>
        <taxon>asterids</taxon>
        <taxon>lamiids</taxon>
        <taxon>Lamiales</taxon>
        <taxon>Oleaceae</taxon>
        <taxon>Forsythieae</taxon>
        <taxon>Forsythia</taxon>
    </lineage>
</organism>
<gene>
    <name evidence="1" type="ORF">Fot_14877</name>
</gene>
<evidence type="ECO:0000313" key="1">
    <source>
        <dbReference type="EMBL" id="KAL2545644.1"/>
    </source>
</evidence>
<evidence type="ECO:0000313" key="2">
    <source>
        <dbReference type="Proteomes" id="UP001604277"/>
    </source>
</evidence>
<accession>A0ABD1W7N0</accession>
<dbReference type="AlphaFoldDB" id="A0ABD1W7N0"/>
<proteinExistence type="predicted"/>
<protein>
    <submittedName>
        <fullName evidence="1">Late blight resistance protein-like protein R1A-4</fullName>
    </submittedName>
</protein>
<keyword evidence="2" id="KW-1185">Reference proteome</keyword>